<accession>A0A3M7TAI6</accession>
<organism evidence="2 3">
    <name type="scientific">Brachionus plicatilis</name>
    <name type="common">Marine rotifer</name>
    <name type="synonym">Brachionus muelleri</name>
    <dbReference type="NCBI Taxonomy" id="10195"/>
    <lineage>
        <taxon>Eukaryota</taxon>
        <taxon>Metazoa</taxon>
        <taxon>Spiralia</taxon>
        <taxon>Gnathifera</taxon>
        <taxon>Rotifera</taxon>
        <taxon>Eurotatoria</taxon>
        <taxon>Monogononta</taxon>
        <taxon>Pseudotrocha</taxon>
        <taxon>Ploima</taxon>
        <taxon>Brachionidae</taxon>
        <taxon>Brachionus</taxon>
    </lineage>
</organism>
<reference evidence="2 3" key="1">
    <citation type="journal article" date="2018" name="Sci. Rep.">
        <title>Genomic signatures of local adaptation to the degree of environmental predictability in rotifers.</title>
        <authorList>
            <person name="Franch-Gras L."/>
            <person name="Hahn C."/>
            <person name="Garcia-Roger E.M."/>
            <person name="Carmona M.J."/>
            <person name="Serra M."/>
            <person name="Gomez A."/>
        </authorList>
    </citation>
    <scope>NUCLEOTIDE SEQUENCE [LARGE SCALE GENOMIC DNA]</scope>
    <source>
        <strain evidence="2">HYR1</strain>
    </source>
</reference>
<keyword evidence="3" id="KW-1185">Reference proteome</keyword>
<dbReference type="AlphaFoldDB" id="A0A3M7TAI6"/>
<evidence type="ECO:0000313" key="3">
    <source>
        <dbReference type="Proteomes" id="UP000276133"/>
    </source>
</evidence>
<sequence length="119" mass="14281">MEKFFNSFFQNFDRSETKLETSTQNEKSKYLEDKLEFEIKIKKLTDENIKLEENILKTQQKQNNFDQNPDLKDSISLQSDKTFNQRKNVCVYCKIECKNWNVLVFLINVVTWIVINLES</sequence>
<protein>
    <submittedName>
        <fullName evidence="2">Uncharacterized protein</fullName>
    </submittedName>
</protein>
<proteinExistence type="predicted"/>
<evidence type="ECO:0000313" key="2">
    <source>
        <dbReference type="EMBL" id="RNA45009.1"/>
    </source>
</evidence>
<dbReference type="Proteomes" id="UP000276133">
    <property type="component" value="Unassembled WGS sequence"/>
</dbReference>
<feature type="coiled-coil region" evidence="1">
    <location>
        <begin position="27"/>
        <end position="61"/>
    </location>
</feature>
<gene>
    <name evidence="2" type="ORF">BpHYR1_049879</name>
</gene>
<dbReference type="EMBL" id="REGN01000040">
    <property type="protein sequence ID" value="RNA45009.1"/>
    <property type="molecule type" value="Genomic_DNA"/>
</dbReference>
<evidence type="ECO:0000256" key="1">
    <source>
        <dbReference type="SAM" id="Coils"/>
    </source>
</evidence>
<name>A0A3M7TAI6_BRAPC</name>
<keyword evidence="1" id="KW-0175">Coiled coil</keyword>
<comment type="caution">
    <text evidence="2">The sequence shown here is derived from an EMBL/GenBank/DDBJ whole genome shotgun (WGS) entry which is preliminary data.</text>
</comment>